<proteinExistence type="predicted"/>
<reference evidence="1" key="3">
    <citation type="submission" date="2020-02" db="EMBL/GenBank/DDBJ databases">
        <authorList>
            <person name="Matsumoto Y."/>
            <person name="Motooka D."/>
            <person name="Nakamura S."/>
        </authorList>
    </citation>
    <scope>NUCLEOTIDE SEQUENCE</scope>
    <source>
        <strain evidence="1">JCM 12405</strain>
    </source>
</reference>
<protein>
    <submittedName>
        <fullName evidence="2">Uncharacterized protein</fullName>
    </submittedName>
</protein>
<evidence type="ECO:0000313" key="1">
    <source>
        <dbReference type="EMBL" id="BBZ08294.1"/>
    </source>
</evidence>
<organism evidence="2 3">
    <name type="scientific">Mycolicibacterium doricum</name>
    <dbReference type="NCBI Taxonomy" id="126673"/>
    <lineage>
        <taxon>Bacteria</taxon>
        <taxon>Bacillati</taxon>
        <taxon>Actinomycetota</taxon>
        <taxon>Actinomycetes</taxon>
        <taxon>Mycobacteriales</taxon>
        <taxon>Mycobacteriaceae</taxon>
        <taxon>Mycolicibacterium</taxon>
    </lineage>
</organism>
<reference evidence="1 4" key="2">
    <citation type="journal article" date="2019" name="Emerg. Microbes Infect.">
        <title>Comprehensive subspecies identification of 175 nontuberculous mycobacteria species based on 7547 genomic profiles.</title>
        <authorList>
            <person name="Matsumoto Y."/>
            <person name="Kinjo T."/>
            <person name="Motooka D."/>
            <person name="Nabeya D."/>
            <person name="Jung N."/>
            <person name="Uechi K."/>
            <person name="Horii T."/>
            <person name="Iida T."/>
            <person name="Fujita J."/>
            <person name="Nakamura S."/>
        </authorList>
    </citation>
    <scope>NUCLEOTIDE SEQUENCE [LARGE SCALE GENOMIC DNA]</scope>
    <source>
        <strain evidence="1 4">JCM 12405</strain>
    </source>
</reference>
<dbReference type="Pfam" id="PF03237">
    <property type="entry name" value="Terminase_6N"/>
    <property type="match status" value="1"/>
</dbReference>
<dbReference type="EMBL" id="LQOS01000030">
    <property type="protein sequence ID" value="ORV40303.1"/>
    <property type="molecule type" value="Genomic_DNA"/>
</dbReference>
<accession>A0A1X1T6X7</accession>
<evidence type="ECO:0000313" key="4">
    <source>
        <dbReference type="Proteomes" id="UP000467201"/>
    </source>
</evidence>
<evidence type="ECO:0000313" key="3">
    <source>
        <dbReference type="Proteomes" id="UP000193564"/>
    </source>
</evidence>
<dbReference type="EMBL" id="AP022605">
    <property type="protein sequence ID" value="BBZ08294.1"/>
    <property type="molecule type" value="Genomic_DNA"/>
</dbReference>
<reference evidence="2 3" key="1">
    <citation type="submission" date="2016-01" db="EMBL/GenBank/DDBJ databases">
        <title>The new phylogeny of the genus Mycobacterium.</title>
        <authorList>
            <person name="Tarcisio F."/>
            <person name="Conor M."/>
            <person name="Antonella G."/>
            <person name="Elisabetta G."/>
            <person name="Giulia F.S."/>
            <person name="Sara T."/>
            <person name="Anna F."/>
            <person name="Clotilde B."/>
            <person name="Roberto B."/>
            <person name="Veronica D.S."/>
            <person name="Fabio R."/>
            <person name="Monica P."/>
            <person name="Olivier J."/>
            <person name="Enrico T."/>
            <person name="Nicola S."/>
        </authorList>
    </citation>
    <scope>NUCLEOTIDE SEQUENCE [LARGE SCALE GENOMIC DNA]</scope>
    <source>
        <strain evidence="2 3">DSM 44339</strain>
    </source>
</reference>
<dbReference type="Proteomes" id="UP000467201">
    <property type="component" value="Chromosome"/>
</dbReference>
<keyword evidence="3" id="KW-1185">Reference proteome</keyword>
<gene>
    <name evidence="2" type="ORF">AWC01_12250</name>
    <name evidence="1" type="ORF">MDOR_24630</name>
</gene>
<dbReference type="STRING" id="126673.AWC01_12250"/>
<dbReference type="KEGG" id="mdr:MDOR_24630"/>
<dbReference type="Proteomes" id="UP000193564">
    <property type="component" value="Unassembled WGS sequence"/>
</dbReference>
<dbReference type="RefSeq" id="WP_085191341.1">
    <property type="nucleotide sequence ID" value="NZ_AP022605.1"/>
</dbReference>
<dbReference type="AlphaFoldDB" id="A0A1X1T6X7"/>
<evidence type="ECO:0000313" key="2">
    <source>
        <dbReference type="EMBL" id="ORV40303.1"/>
    </source>
</evidence>
<sequence>MFSDTPMAAHALAEAEHLAQLRARRVPDTPHDLGRRLLPNYRLTPAVSMVGQEIDRAIREPNDRLIITMPPRESKSTTAAVLGTLVALVRNPDTRIILASYADELAEKHSRQARRLINDHGELLGLALSADKSSAGQWTVAGRRGGLLASGILSGITGHGTDGLLIVDDAVKNMSDADSPTLRRRVAEEFRATLMSRVEPGASVVVVGTRWHADDLIGTLLAEEGDRWRLVSIPAVAAEDVPDSLGRAPGECMVSAVGRTAADFAERRRSLGERAWWAEFMGLPASPEGNVIRQEWLDQHRLSAMPSRLLRTVVGVDPCDSGQGDAAGIVAASLTAEGAVVVHRDISAPMTPDQWAEAAVRLAIDTGASEVAVESFAAREGYLSVVRTALARHNSPHHIIVSAWPPRNTSGRGRGNALQRSAKLVQGLETGTTRLVGSLPNWETAAVSWQGGERDHQADCLAATVVAHDVLTHGGQVYIVNPADVARRSHAGPPAWMRRRIG</sequence>
<name>A0A1X1T6X7_9MYCO</name>